<reference evidence="2 3" key="1">
    <citation type="submission" date="2017-04" db="EMBL/GenBank/DDBJ databases">
        <title>Compelte genome sequence of WV33.</title>
        <authorList>
            <person name="Lee P.C."/>
        </authorList>
    </citation>
    <scope>NUCLEOTIDE SEQUENCE [LARGE SCALE GENOMIC DNA]</scope>
    <source>
        <strain evidence="2 3">WV33</strain>
    </source>
</reference>
<dbReference type="OrthoDB" id="9765957at2"/>
<feature type="signal peptide" evidence="1">
    <location>
        <begin position="1"/>
        <end position="19"/>
    </location>
</feature>
<evidence type="ECO:0000313" key="3">
    <source>
        <dbReference type="Proteomes" id="UP000244527"/>
    </source>
</evidence>
<dbReference type="AlphaFoldDB" id="A0A2S1LER7"/>
<dbReference type="KEGG" id="ffa:FFWV33_12030"/>
<organism evidence="2 3">
    <name type="scientific">Flavobacterium faecale</name>
    <dbReference type="NCBI Taxonomy" id="1355330"/>
    <lineage>
        <taxon>Bacteria</taxon>
        <taxon>Pseudomonadati</taxon>
        <taxon>Bacteroidota</taxon>
        <taxon>Flavobacteriia</taxon>
        <taxon>Flavobacteriales</taxon>
        <taxon>Flavobacteriaceae</taxon>
        <taxon>Flavobacterium</taxon>
    </lineage>
</organism>
<proteinExistence type="predicted"/>
<evidence type="ECO:0000256" key="1">
    <source>
        <dbReference type="SAM" id="SignalP"/>
    </source>
</evidence>
<keyword evidence="3" id="KW-1185">Reference proteome</keyword>
<keyword evidence="1" id="KW-0732">Signal</keyword>
<evidence type="ECO:0000313" key="2">
    <source>
        <dbReference type="EMBL" id="AWG22189.1"/>
    </source>
</evidence>
<dbReference type="Proteomes" id="UP000244527">
    <property type="component" value="Chromosome"/>
</dbReference>
<gene>
    <name evidence="2" type="ORF">FFWV33_12030</name>
</gene>
<name>A0A2S1LER7_9FLAO</name>
<sequence>MKSILTLLLLVTVALSVQAQSPEKMSYQAIIRAQDNSLVVNSRISLRVLVHQTSASGATVYQETHSPNTNNNGLVSLEIGTGKAVTGSFSSIAWQNGPYFIETQVDPAGGSNYSIVGITQLLSVPYALHAKTAERLVGAAPTAAANTVATPYRATLMSVTAARSFVVADVNNTIACTTTATLTLPTNFSSMAIGDTVNLEAHNGAILTIQAASGVSLNYKDSGTASFSSAATNVTFGFLRKTGDNSYIISGQ</sequence>
<dbReference type="EMBL" id="CP020918">
    <property type="protein sequence ID" value="AWG22189.1"/>
    <property type="molecule type" value="Genomic_DNA"/>
</dbReference>
<feature type="chain" id="PRO_5015528474" evidence="1">
    <location>
        <begin position="20"/>
        <end position="252"/>
    </location>
</feature>
<accession>A0A2S1LER7</accession>
<protein>
    <submittedName>
        <fullName evidence="2">Uncharacterized protein</fullName>
    </submittedName>
</protein>
<dbReference type="RefSeq" id="WP_108741118.1">
    <property type="nucleotide sequence ID" value="NZ_CP020918.1"/>
</dbReference>